<protein>
    <submittedName>
        <fullName evidence="11 12">Cytochrome-c peroxidase</fullName>
    </submittedName>
</protein>
<keyword evidence="5" id="KW-0574">Periplasm</keyword>
<feature type="binding site" description="axial binding residue" evidence="9">
    <location>
        <position position="57"/>
    </location>
    <ligand>
        <name>heme c</name>
        <dbReference type="ChEBI" id="CHEBI:61717"/>
        <label>1</label>
    </ligand>
    <ligandPart>
        <name>Fe</name>
        <dbReference type="ChEBI" id="CHEBI:18248"/>
    </ligandPart>
</feature>
<dbReference type="EMBL" id="RJVK01000002">
    <property type="protein sequence ID" value="ROR40123.1"/>
    <property type="molecule type" value="Genomic_DNA"/>
</dbReference>
<evidence type="ECO:0000256" key="4">
    <source>
        <dbReference type="ARBA" id="ARBA00022729"/>
    </source>
</evidence>
<evidence type="ECO:0000256" key="2">
    <source>
        <dbReference type="ARBA" id="ARBA00022617"/>
    </source>
</evidence>
<evidence type="ECO:0000256" key="7">
    <source>
        <dbReference type="ARBA" id="ARBA00023004"/>
    </source>
</evidence>
<dbReference type="GO" id="GO:0009055">
    <property type="term" value="F:electron transfer activity"/>
    <property type="evidence" value="ECO:0007669"/>
    <property type="project" value="InterPro"/>
</dbReference>
<feature type="domain" description="Cytochrome c" evidence="10">
    <location>
        <begin position="184"/>
        <end position="298"/>
    </location>
</feature>
<keyword evidence="6" id="KW-0560">Oxidoreductase</keyword>
<dbReference type="PROSITE" id="PS51007">
    <property type="entry name" value="CYTC"/>
    <property type="match status" value="1"/>
</dbReference>
<feature type="binding site" description="axial binding residue" evidence="9">
    <location>
        <position position="202"/>
    </location>
    <ligand>
        <name>heme c</name>
        <dbReference type="ChEBI" id="CHEBI:61717"/>
        <label>2</label>
    </ligand>
    <ligandPart>
        <name>Fe</name>
        <dbReference type="ChEBI" id="CHEBI:18248"/>
    </ligandPart>
</feature>
<feature type="binding site" description="axial binding residue" evidence="9">
    <location>
        <position position="273"/>
    </location>
    <ligand>
        <name>heme c</name>
        <dbReference type="ChEBI" id="CHEBI:61717"/>
        <label>2</label>
    </ligand>
    <ligandPart>
        <name>Fe</name>
        <dbReference type="ChEBI" id="CHEBI:18248"/>
    </ligandPart>
</feature>
<dbReference type="GO" id="GO:0020037">
    <property type="term" value="F:heme binding"/>
    <property type="evidence" value="ECO:0007669"/>
    <property type="project" value="InterPro"/>
</dbReference>
<feature type="binding site" description="covalent" evidence="8">
    <location>
        <position position="198"/>
    </location>
    <ligand>
        <name>heme c</name>
        <dbReference type="ChEBI" id="CHEBI:61717"/>
        <label>2</label>
    </ligand>
</feature>
<dbReference type="Proteomes" id="UP000298805">
    <property type="component" value="Chromosome"/>
</dbReference>
<dbReference type="InterPro" id="IPR004852">
    <property type="entry name" value="Di-haem_cyt_c_peroxidsae"/>
</dbReference>
<dbReference type="Proteomes" id="UP000272781">
    <property type="component" value="Unassembled WGS sequence"/>
</dbReference>
<evidence type="ECO:0000313" key="13">
    <source>
        <dbReference type="Proteomes" id="UP000272781"/>
    </source>
</evidence>
<dbReference type="PIRSF" id="PIRSF000294">
    <property type="entry name" value="Cytochrome-c_peroxidase"/>
    <property type="match status" value="1"/>
</dbReference>
<dbReference type="InterPro" id="IPR026259">
    <property type="entry name" value="MauG/Cytc_peroxidase"/>
</dbReference>
<gene>
    <name evidence="11" type="ORF">C6V80_01595</name>
    <name evidence="12" type="ORF">EDC58_1108</name>
</gene>
<dbReference type="InterPro" id="IPR036909">
    <property type="entry name" value="Cyt_c-like_dom_sf"/>
</dbReference>
<dbReference type="GO" id="GO:0046872">
    <property type="term" value="F:metal ion binding"/>
    <property type="evidence" value="ECO:0007669"/>
    <property type="project" value="UniProtKB-KW"/>
</dbReference>
<keyword evidence="12" id="KW-0575">Peroxidase</keyword>
<comment type="PTM">
    <text evidence="8">Binds 2 heme groups per subunit.</text>
</comment>
<proteinExistence type="predicted"/>
<evidence type="ECO:0000256" key="8">
    <source>
        <dbReference type="PIRSR" id="PIRSR000294-1"/>
    </source>
</evidence>
<evidence type="ECO:0000256" key="9">
    <source>
        <dbReference type="PIRSR" id="PIRSR000294-2"/>
    </source>
</evidence>
<reference evidence="11" key="3">
    <citation type="submission" date="2019-06" db="EMBL/GenBank/DDBJ databases">
        <title>A comparative analysis of the Nautiliaceae.</title>
        <authorList>
            <person name="Grosche A."/>
            <person name="Smedile F."/>
            <person name="Vetriani C."/>
        </authorList>
    </citation>
    <scope>NUCLEOTIDE SEQUENCE</scope>
    <source>
        <strain evidence="11">TB6</strain>
    </source>
</reference>
<keyword evidence="4" id="KW-0732">Signal</keyword>
<evidence type="ECO:0000259" key="10">
    <source>
        <dbReference type="PROSITE" id="PS51007"/>
    </source>
</evidence>
<keyword evidence="3 9" id="KW-0479">Metal-binding</keyword>
<dbReference type="InterPro" id="IPR009056">
    <property type="entry name" value="Cyt_c-like_dom"/>
</dbReference>
<dbReference type="AlphaFoldDB" id="A0AAJ4RCX5"/>
<evidence type="ECO:0000256" key="5">
    <source>
        <dbReference type="ARBA" id="ARBA00022764"/>
    </source>
</evidence>
<dbReference type="SUPFAM" id="SSF46626">
    <property type="entry name" value="Cytochrome c"/>
    <property type="match status" value="2"/>
</dbReference>
<dbReference type="GO" id="GO:0042597">
    <property type="term" value="C:periplasmic space"/>
    <property type="evidence" value="ECO:0007669"/>
    <property type="project" value="UniProtKB-SubCell"/>
</dbReference>
<keyword evidence="2 8" id="KW-0349">Heme</keyword>
<dbReference type="Gene3D" id="1.10.760.10">
    <property type="entry name" value="Cytochrome c-like domain"/>
    <property type="match status" value="2"/>
</dbReference>
<comment type="cofactor">
    <cofactor evidence="8">
        <name>heme</name>
        <dbReference type="ChEBI" id="CHEBI:30413"/>
    </cofactor>
    <text evidence="8">Binds 2 heme groups.</text>
</comment>
<keyword evidence="7 9" id="KW-0408">Iron</keyword>
<comment type="subcellular location">
    <subcellularLocation>
        <location evidence="1">Periplasm</location>
    </subcellularLocation>
</comment>
<dbReference type="Pfam" id="PF03150">
    <property type="entry name" value="CCP_MauG"/>
    <property type="match status" value="1"/>
</dbReference>
<evidence type="ECO:0000313" key="14">
    <source>
        <dbReference type="Proteomes" id="UP000298805"/>
    </source>
</evidence>
<evidence type="ECO:0000256" key="6">
    <source>
        <dbReference type="ARBA" id="ARBA00023002"/>
    </source>
</evidence>
<dbReference type="GO" id="GO:0004130">
    <property type="term" value="F:cytochrome-c peroxidase activity"/>
    <property type="evidence" value="ECO:0007669"/>
    <property type="project" value="TreeGrafter"/>
</dbReference>
<reference evidence="14" key="1">
    <citation type="submission" date="2018-03" db="EMBL/GenBank/DDBJ databases">
        <title>A comparative analysis of the Nautiliaceae.</title>
        <authorList>
            <person name="Grosche A."/>
            <person name="Smedile F."/>
            <person name="Vetriani C."/>
        </authorList>
    </citation>
    <scope>NUCLEOTIDE SEQUENCE [LARGE SCALE GENOMIC DNA]</scope>
    <source>
        <strain evidence="14">TB6</strain>
    </source>
</reference>
<organism evidence="12 13">
    <name type="scientific">Caminibacter pacificus</name>
    <dbReference type="NCBI Taxonomy" id="1424653"/>
    <lineage>
        <taxon>Bacteria</taxon>
        <taxon>Pseudomonadati</taxon>
        <taxon>Campylobacterota</taxon>
        <taxon>Epsilonproteobacteria</taxon>
        <taxon>Nautiliales</taxon>
        <taxon>Nautiliaceae</taxon>
        <taxon>Caminibacter</taxon>
    </lineage>
</organism>
<evidence type="ECO:0000256" key="3">
    <source>
        <dbReference type="ARBA" id="ARBA00022723"/>
    </source>
</evidence>
<feature type="binding site" description="covalent" evidence="8">
    <location>
        <position position="201"/>
    </location>
    <ligand>
        <name>heme c</name>
        <dbReference type="ChEBI" id="CHEBI:61717"/>
        <label>2</label>
    </ligand>
</feature>
<accession>A0AAJ4RCX5</accession>
<name>A0AAJ4RCX5_9BACT</name>
<dbReference type="PANTHER" id="PTHR30600">
    <property type="entry name" value="CYTOCHROME C PEROXIDASE-RELATED"/>
    <property type="match status" value="1"/>
</dbReference>
<dbReference type="PANTHER" id="PTHR30600:SF7">
    <property type="entry name" value="CYTOCHROME C PEROXIDASE-RELATED"/>
    <property type="match status" value="1"/>
</dbReference>
<evidence type="ECO:0000256" key="1">
    <source>
        <dbReference type="ARBA" id="ARBA00004418"/>
    </source>
</evidence>
<evidence type="ECO:0000313" key="11">
    <source>
        <dbReference type="EMBL" id="QCI27701.1"/>
    </source>
</evidence>
<feature type="binding site" description="covalent" evidence="8">
    <location>
        <position position="53"/>
    </location>
    <ligand>
        <name>heme c</name>
        <dbReference type="ChEBI" id="CHEBI:61717"/>
        <label>1</label>
    </ligand>
</feature>
<keyword evidence="14" id="KW-1185">Reference proteome</keyword>
<feature type="binding site" description="covalent" evidence="8">
    <location>
        <position position="56"/>
    </location>
    <ligand>
        <name>heme c</name>
        <dbReference type="ChEBI" id="CHEBI:61717"/>
        <label>1</label>
    </ligand>
</feature>
<dbReference type="InterPro" id="IPR051395">
    <property type="entry name" value="Cytochrome_c_Peroxidase/MauG"/>
</dbReference>
<reference evidence="12 13" key="2">
    <citation type="submission" date="2018-11" db="EMBL/GenBank/DDBJ databases">
        <title>Genomic Encyclopedia of Type Strains, Phase IV (KMG-IV): sequencing the most valuable type-strain genomes for metagenomic binning, comparative biology and taxonomic classification.</title>
        <authorList>
            <person name="Goeker M."/>
        </authorList>
    </citation>
    <scope>NUCLEOTIDE SEQUENCE [LARGE SCALE GENOMIC DNA]</scope>
    <source>
        <strain evidence="12 13">DSM 27783</strain>
    </source>
</reference>
<sequence>MFKRLIVFFSFVLLYAEPISPIPLKVKYNEDKALLGKMLFFDPILSADNKVSCASCHSPKYGGADNKRFSIGVFGRVDEPMNSPTVYNAVFNCWQFWNGRAKNLFEQAKMANEDPDEMGMTPKKLEEKLNKNNKYKKLFSLVYKKEYITYDMVFDAIAEFEKALITPNCRFDKYLRGNKNAITEQEKRGYFLFKSYGCITCHNGRNLGGNSFQKLGVLTVDVKIPRGRDRFEVTHIPYDKYVYKVPTLRNIALTAPYFHDGSVKNLKEAIAKMGVLNLGVKIPAEDIKDIEAFLKTLTGETPAIIKNMQ</sequence>
<dbReference type="RefSeq" id="WP_123352507.1">
    <property type="nucleotide sequence ID" value="NZ_CP027432.2"/>
</dbReference>
<dbReference type="EMBL" id="CP027432">
    <property type="protein sequence ID" value="QCI27701.1"/>
    <property type="molecule type" value="Genomic_DNA"/>
</dbReference>
<evidence type="ECO:0000313" key="12">
    <source>
        <dbReference type="EMBL" id="ROR40123.1"/>
    </source>
</evidence>